<reference evidence="2 3" key="1">
    <citation type="journal article" date="2011" name="Stand. Genomic Sci.">
        <title>Complete genome sequence of Haliscomenobacter hydrossis type strain (O).</title>
        <authorList>
            <consortium name="US DOE Joint Genome Institute (JGI-PGF)"/>
            <person name="Daligault H."/>
            <person name="Lapidus A."/>
            <person name="Zeytun A."/>
            <person name="Nolan M."/>
            <person name="Lucas S."/>
            <person name="Del Rio T.G."/>
            <person name="Tice H."/>
            <person name="Cheng J.F."/>
            <person name="Tapia R."/>
            <person name="Han C."/>
            <person name="Goodwin L."/>
            <person name="Pitluck S."/>
            <person name="Liolios K."/>
            <person name="Pagani I."/>
            <person name="Ivanova N."/>
            <person name="Huntemann M."/>
            <person name="Mavromatis K."/>
            <person name="Mikhailova N."/>
            <person name="Pati A."/>
            <person name="Chen A."/>
            <person name="Palaniappan K."/>
            <person name="Land M."/>
            <person name="Hauser L."/>
            <person name="Brambilla E.M."/>
            <person name="Rohde M."/>
            <person name="Verbarg S."/>
            <person name="Goker M."/>
            <person name="Bristow J."/>
            <person name="Eisen J.A."/>
            <person name="Markowitz V."/>
            <person name="Hugenholtz P."/>
            <person name="Kyrpides N.C."/>
            <person name="Klenk H.P."/>
            <person name="Woyke T."/>
        </authorList>
    </citation>
    <scope>NUCLEOTIDE SEQUENCE [LARGE SCALE GENOMIC DNA]</scope>
    <source>
        <strain evidence="3">ATCC 27775 / DSM 1100 / LMG 10767 / O</strain>
    </source>
</reference>
<dbReference type="HOGENOM" id="CLU_021114_0_0_10"/>
<evidence type="ECO:0000313" key="3">
    <source>
        <dbReference type="Proteomes" id="UP000008461"/>
    </source>
</evidence>
<name>F4L2K8_HALH1</name>
<protein>
    <submittedName>
        <fullName evidence="2">AAA-ATPase</fullName>
    </submittedName>
</protein>
<evidence type="ECO:0000259" key="1">
    <source>
        <dbReference type="Pfam" id="PF09820"/>
    </source>
</evidence>
<dbReference type="RefSeq" id="WP_013768448.1">
    <property type="nucleotide sequence ID" value="NC_015510.1"/>
</dbReference>
<reference key="2">
    <citation type="submission" date="2011-04" db="EMBL/GenBank/DDBJ databases">
        <title>Complete sequence of chromosome of Haliscomenobacter hydrossis DSM 1100.</title>
        <authorList>
            <consortium name="US DOE Joint Genome Institute (JGI-PGF)"/>
            <person name="Lucas S."/>
            <person name="Han J."/>
            <person name="Lapidus A."/>
            <person name="Bruce D."/>
            <person name="Goodwin L."/>
            <person name="Pitluck S."/>
            <person name="Peters L."/>
            <person name="Kyrpides N."/>
            <person name="Mavromatis K."/>
            <person name="Ivanova N."/>
            <person name="Ovchinnikova G."/>
            <person name="Pagani I."/>
            <person name="Daligault H."/>
            <person name="Detter J.C."/>
            <person name="Han C."/>
            <person name="Land M."/>
            <person name="Hauser L."/>
            <person name="Markowitz V."/>
            <person name="Cheng J.-F."/>
            <person name="Hugenholtz P."/>
            <person name="Woyke T."/>
            <person name="Wu D."/>
            <person name="Verbarg S."/>
            <person name="Frueling A."/>
            <person name="Brambilla E."/>
            <person name="Klenk H.-P."/>
            <person name="Eisen J.A."/>
        </authorList>
    </citation>
    <scope>NUCLEOTIDE SEQUENCE</scope>
    <source>
        <strain>DSM 1100</strain>
    </source>
</reference>
<dbReference type="eggNOG" id="COG1672">
    <property type="taxonomic scope" value="Bacteria"/>
</dbReference>
<proteinExistence type="predicted"/>
<accession>F4L2K8</accession>
<sequence length="517" mass="60059">MQQLPIGEQNFANLRQLNMLYVDKTEAIHRLVQGSRYNFLSRPRRFGKSLTLSTIRHIFQGEKELFKGLWIENQWDWSVQHPVVHLSFTGLDYHRLGLEQALNQFLDERAAESGLVLKRQTIKEKLRELIIELARQQASVVFLVDEYDKPLIDFLQKNELHLAKENRAILKNFYSGLKDDAAQAALRFFLITGVSKFSQVSLFSDLNYLADLSLDARFGTLVGYTQTELLDNFADYLDALNGAFPQVDRAELIERIREWYNGYSWDGVSRVYNPFSILLLFQKLQFGDFWFKSGTPTFLINLLKEQELYVVDEMRVSGILFDSYDLENMDARALMFQTGYLTVKQYDPYRNRYILGYPNREVEEALNNYLIASLLNRMPTDALRPVELLEDGFLQNDLSKVITVINSLLKDLPSHLLADKTEHFYHALIHLHFRYLGLYLESEVHTSDGRMDAVVQTPTHVYIIEFKLNLSASIALAQIIDKQYAEKYRLSPKTLIGIGISFDTEKKAVKEWETQEL</sequence>
<dbReference type="PANTHER" id="PTHR34825">
    <property type="entry name" value="CONSERVED PROTEIN, WITH A WEAK D-GALACTARATE DEHYDRATASE/ALTRONATE HYDROLASE DOMAIN"/>
    <property type="match status" value="1"/>
</dbReference>
<dbReference type="STRING" id="760192.Halhy_6104"/>
<dbReference type="PANTHER" id="PTHR34825:SF1">
    <property type="entry name" value="AAA-ATPASE-LIKE DOMAIN-CONTAINING PROTEIN"/>
    <property type="match status" value="1"/>
</dbReference>
<dbReference type="EMBL" id="CP002691">
    <property type="protein sequence ID" value="AEE53926.1"/>
    <property type="molecule type" value="Genomic_DNA"/>
</dbReference>
<organism evidence="2 3">
    <name type="scientific">Haliscomenobacter hydrossis (strain ATCC 27775 / DSM 1100 / LMG 10767 / O)</name>
    <dbReference type="NCBI Taxonomy" id="760192"/>
    <lineage>
        <taxon>Bacteria</taxon>
        <taxon>Pseudomonadati</taxon>
        <taxon>Bacteroidota</taxon>
        <taxon>Saprospiria</taxon>
        <taxon>Saprospirales</taxon>
        <taxon>Haliscomenobacteraceae</taxon>
        <taxon>Haliscomenobacter</taxon>
    </lineage>
</organism>
<dbReference type="Pfam" id="PF08011">
    <property type="entry name" value="PDDEXK_9"/>
    <property type="match status" value="1"/>
</dbReference>
<feature type="domain" description="AAA-ATPase-like" evidence="1">
    <location>
        <begin position="5"/>
        <end position="203"/>
    </location>
</feature>
<dbReference type="Proteomes" id="UP000008461">
    <property type="component" value="Chromosome"/>
</dbReference>
<dbReference type="AlphaFoldDB" id="F4L2K8"/>
<evidence type="ECO:0000313" key="2">
    <source>
        <dbReference type="EMBL" id="AEE53926.1"/>
    </source>
</evidence>
<gene>
    <name evidence="2" type="ordered locus">Halhy_6104</name>
</gene>
<dbReference type="Pfam" id="PF09820">
    <property type="entry name" value="AAA-ATPase_like"/>
    <property type="match status" value="1"/>
</dbReference>
<dbReference type="InterPro" id="IPR018631">
    <property type="entry name" value="AAA-ATPase-like_dom"/>
</dbReference>
<keyword evidence="3" id="KW-1185">Reference proteome</keyword>
<dbReference type="InterPro" id="IPR012547">
    <property type="entry name" value="PDDEXK_9"/>
</dbReference>
<dbReference type="KEGG" id="hhy:Halhy_6104"/>